<dbReference type="HAMAP" id="MF_01361">
    <property type="entry name" value="UPF0391"/>
    <property type="match status" value="1"/>
</dbReference>
<reference evidence="6 7" key="1">
    <citation type="submission" date="2019-02" db="EMBL/GenBank/DDBJ databases">
        <title>Deep-cultivation of Planctomycetes and their phenomic and genomic characterization uncovers novel biology.</title>
        <authorList>
            <person name="Wiegand S."/>
            <person name="Jogler M."/>
            <person name="Boedeker C."/>
            <person name="Pinto D."/>
            <person name="Vollmers J."/>
            <person name="Rivas-Marin E."/>
            <person name="Kohn T."/>
            <person name="Peeters S.H."/>
            <person name="Heuer A."/>
            <person name="Rast P."/>
            <person name="Oberbeckmann S."/>
            <person name="Bunk B."/>
            <person name="Jeske O."/>
            <person name="Meyerdierks A."/>
            <person name="Storesund J.E."/>
            <person name="Kallscheuer N."/>
            <person name="Luecker S."/>
            <person name="Lage O.M."/>
            <person name="Pohl T."/>
            <person name="Merkel B.J."/>
            <person name="Hornburger P."/>
            <person name="Mueller R.-W."/>
            <person name="Bruemmer F."/>
            <person name="Labrenz M."/>
            <person name="Spormann A.M."/>
            <person name="Op den Camp H."/>
            <person name="Overmann J."/>
            <person name="Amann R."/>
            <person name="Jetten M.S.M."/>
            <person name="Mascher T."/>
            <person name="Medema M.H."/>
            <person name="Devos D.P."/>
            <person name="Kaster A.-K."/>
            <person name="Ovreas L."/>
            <person name="Rohde M."/>
            <person name="Galperin M.Y."/>
            <person name="Jogler C."/>
        </authorList>
    </citation>
    <scope>NUCLEOTIDE SEQUENCE [LARGE SCALE GENOMIC DNA]</scope>
    <source>
        <strain evidence="6 7">Pla110</strain>
    </source>
</reference>
<organism evidence="6 7">
    <name type="scientific">Polystyrenella longa</name>
    <dbReference type="NCBI Taxonomy" id="2528007"/>
    <lineage>
        <taxon>Bacteria</taxon>
        <taxon>Pseudomonadati</taxon>
        <taxon>Planctomycetota</taxon>
        <taxon>Planctomycetia</taxon>
        <taxon>Planctomycetales</taxon>
        <taxon>Planctomycetaceae</taxon>
        <taxon>Polystyrenella</taxon>
    </lineage>
</organism>
<dbReference type="Pfam" id="PF07043">
    <property type="entry name" value="DUF1328"/>
    <property type="match status" value="1"/>
</dbReference>
<keyword evidence="4 5" id="KW-0472">Membrane</keyword>
<dbReference type="GO" id="GO:0005886">
    <property type="term" value="C:plasma membrane"/>
    <property type="evidence" value="ECO:0007669"/>
    <property type="project" value="InterPro"/>
</dbReference>
<name>A0A518CLD7_9PLAN</name>
<evidence type="ECO:0000256" key="3">
    <source>
        <dbReference type="ARBA" id="ARBA00022989"/>
    </source>
</evidence>
<gene>
    <name evidence="6" type="ORF">Pla110_17630</name>
</gene>
<dbReference type="InterPro" id="IPR009760">
    <property type="entry name" value="DUF1328"/>
</dbReference>
<dbReference type="Proteomes" id="UP000317178">
    <property type="component" value="Chromosome"/>
</dbReference>
<evidence type="ECO:0000313" key="6">
    <source>
        <dbReference type="EMBL" id="QDU80041.1"/>
    </source>
</evidence>
<keyword evidence="3 5" id="KW-1133">Transmembrane helix</keyword>
<evidence type="ECO:0000256" key="2">
    <source>
        <dbReference type="ARBA" id="ARBA00022692"/>
    </source>
</evidence>
<proteinExistence type="inferred from homology"/>
<dbReference type="AlphaFoldDB" id="A0A518CLD7"/>
<feature type="transmembrane region" description="Helical" evidence="5">
    <location>
        <begin position="29"/>
        <end position="48"/>
    </location>
</feature>
<keyword evidence="1" id="KW-1003">Cell membrane</keyword>
<sequence>MLNLAILFVVIALIAGLLGFGLVGGMAFTAAKICFFIFLVLAILAFVGGRRTLP</sequence>
<evidence type="ECO:0008006" key="8">
    <source>
        <dbReference type="Google" id="ProtNLM"/>
    </source>
</evidence>
<evidence type="ECO:0000313" key="7">
    <source>
        <dbReference type="Proteomes" id="UP000317178"/>
    </source>
</evidence>
<protein>
    <recommendedName>
        <fullName evidence="8">DUF1328 domain-containing protein</fullName>
    </recommendedName>
</protein>
<dbReference type="KEGG" id="plon:Pla110_17630"/>
<evidence type="ECO:0000256" key="1">
    <source>
        <dbReference type="ARBA" id="ARBA00022475"/>
    </source>
</evidence>
<evidence type="ECO:0000256" key="4">
    <source>
        <dbReference type="ARBA" id="ARBA00023136"/>
    </source>
</evidence>
<evidence type="ECO:0000256" key="5">
    <source>
        <dbReference type="SAM" id="Phobius"/>
    </source>
</evidence>
<keyword evidence="2 5" id="KW-0812">Transmembrane</keyword>
<dbReference type="RefSeq" id="WP_144995121.1">
    <property type="nucleotide sequence ID" value="NZ_CP036281.1"/>
</dbReference>
<dbReference type="PIRSF" id="PIRSF036466">
    <property type="entry name" value="UCP036466"/>
    <property type="match status" value="1"/>
</dbReference>
<accession>A0A518CLD7</accession>
<keyword evidence="7" id="KW-1185">Reference proteome</keyword>
<dbReference type="EMBL" id="CP036281">
    <property type="protein sequence ID" value="QDU80041.1"/>
    <property type="molecule type" value="Genomic_DNA"/>
</dbReference>